<evidence type="ECO:0000259" key="13">
    <source>
        <dbReference type="Pfam" id="PF00593"/>
    </source>
</evidence>
<organism evidence="16 18">
    <name type="scientific">Draconibacterium orientale</name>
    <dbReference type="NCBI Taxonomy" id="1168034"/>
    <lineage>
        <taxon>Bacteria</taxon>
        <taxon>Pseudomonadati</taxon>
        <taxon>Bacteroidota</taxon>
        <taxon>Bacteroidia</taxon>
        <taxon>Marinilabiliales</taxon>
        <taxon>Prolixibacteraceae</taxon>
        <taxon>Draconibacterium</taxon>
    </lineage>
</organism>
<dbReference type="RefSeq" id="WP_038554219.1">
    <property type="nucleotide sequence ID" value="NZ_FOHT01000027.1"/>
</dbReference>
<dbReference type="PANTHER" id="PTHR30069">
    <property type="entry name" value="TONB-DEPENDENT OUTER MEMBRANE RECEPTOR"/>
    <property type="match status" value="1"/>
</dbReference>
<dbReference type="GO" id="GO:0015344">
    <property type="term" value="F:siderophore uptake transmembrane transporter activity"/>
    <property type="evidence" value="ECO:0007669"/>
    <property type="project" value="TreeGrafter"/>
</dbReference>
<dbReference type="Pfam" id="PF00593">
    <property type="entry name" value="TonB_dep_Rec_b-barrel"/>
    <property type="match status" value="1"/>
</dbReference>
<proteinExistence type="inferred from homology"/>
<dbReference type="SUPFAM" id="SSF49464">
    <property type="entry name" value="Carboxypeptidase regulatory domain-like"/>
    <property type="match status" value="1"/>
</dbReference>
<evidence type="ECO:0000259" key="14">
    <source>
        <dbReference type="Pfam" id="PF07715"/>
    </source>
</evidence>
<evidence type="ECO:0000313" key="18">
    <source>
        <dbReference type="Proteomes" id="UP000181981"/>
    </source>
</evidence>
<dbReference type="Gene3D" id="2.170.130.10">
    <property type="entry name" value="TonB-dependent receptor, plug domain"/>
    <property type="match status" value="1"/>
</dbReference>
<evidence type="ECO:0000313" key="15">
    <source>
        <dbReference type="EMBL" id="AHW58559.1"/>
    </source>
</evidence>
<evidence type="ECO:0000256" key="6">
    <source>
        <dbReference type="ARBA" id="ARBA00023077"/>
    </source>
</evidence>
<dbReference type="EMBL" id="FOHT01000027">
    <property type="protein sequence ID" value="SET89605.1"/>
    <property type="molecule type" value="Genomic_DNA"/>
</dbReference>
<keyword evidence="8 16" id="KW-0675">Receptor</keyword>
<comment type="similarity">
    <text evidence="10 11">Belongs to the TonB-dependent receptor family.</text>
</comment>
<keyword evidence="2 10" id="KW-0813">Transport</keyword>
<evidence type="ECO:0000313" key="16">
    <source>
        <dbReference type="EMBL" id="SET89605.1"/>
    </source>
</evidence>
<feature type="signal peptide" evidence="12">
    <location>
        <begin position="1"/>
        <end position="21"/>
    </location>
</feature>
<evidence type="ECO:0000256" key="12">
    <source>
        <dbReference type="SAM" id="SignalP"/>
    </source>
</evidence>
<reference evidence="16 18" key="2">
    <citation type="submission" date="2016-10" db="EMBL/GenBank/DDBJ databases">
        <authorList>
            <person name="de Groot N.N."/>
        </authorList>
    </citation>
    <scope>NUCLEOTIDE SEQUENCE [LARGE SCALE GENOMIC DNA]</scope>
    <source>
        <strain evidence="16 18">DSM 25947</strain>
    </source>
</reference>
<dbReference type="PANTHER" id="PTHR30069:SF29">
    <property type="entry name" value="HEMOGLOBIN AND HEMOGLOBIN-HAPTOGLOBIN-BINDING PROTEIN 1-RELATED"/>
    <property type="match status" value="1"/>
</dbReference>
<evidence type="ECO:0000256" key="8">
    <source>
        <dbReference type="ARBA" id="ARBA00023170"/>
    </source>
</evidence>
<dbReference type="HOGENOM" id="CLU_008287_18_0_10"/>
<evidence type="ECO:0000256" key="5">
    <source>
        <dbReference type="ARBA" id="ARBA00022729"/>
    </source>
</evidence>
<dbReference type="SUPFAM" id="SSF56935">
    <property type="entry name" value="Porins"/>
    <property type="match status" value="1"/>
</dbReference>
<dbReference type="PROSITE" id="PS52016">
    <property type="entry name" value="TONB_DEPENDENT_REC_3"/>
    <property type="match status" value="1"/>
</dbReference>
<dbReference type="AlphaFoldDB" id="X5DC74"/>
<keyword evidence="17" id="KW-1185">Reference proteome</keyword>
<dbReference type="Gene3D" id="2.40.170.20">
    <property type="entry name" value="TonB-dependent receptor, beta-barrel domain"/>
    <property type="match status" value="1"/>
</dbReference>
<name>X5DC74_9BACT</name>
<evidence type="ECO:0000256" key="3">
    <source>
        <dbReference type="ARBA" id="ARBA00022452"/>
    </source>
</evidence>
<dbReference type="GO" id="GO:0009279">
    <property type="term" value="C:cell outer membrane"/>
    <property type="evidence" value="ECO:0007669"/>
    <property type="project" value="UniProtKB-SubCell"/>
</dbReference>
<evidence type="ECO:0000256" key="11">
    <source>
        <dbReference type="RuleBase" id="RU003357"/>
    </source>
</evidence>
<evidence type="ECO:0000256" key="7">
    <source>
        <dbReference type="ARBA" id="ARBA00023136"/>
    </source>
</evidence>
<dbReference type="Pfam" id="PF07715">
    <property type="entry name" value="Plug"/>
    <property type="match status" value="1"/>
</dbReference>
<accession>X5DC74</accession>
<dbReference type="GO" id="GO:0044718">
    <property type="term" value="P:siderophore transmembrane transport"/>
    <property type="evidence" value="ECO:0007669"/>
    <property type="project" value="TreeGrafter"/>
</dbReference>
<dbReference type="InterPro" id="IPR036942">
    <property type="entry name" value="Beta-barrel_TonB_sf"/>
</dbReference>
<dbReference type="OrthoDB" id="9764669at2"/>
<dbReference type="InterPro" id="IPR008969">
    <property type="entry name" value="CarboxyPept-like_regulatory"/>
</dbReference>
<dbReference type="Pfam" id="PF13715">
    <property type="entry name" value="CarbopepD_reg_2"/>
    <property type="match status" value="1"/>
</dbReference>
<dbReference type="eggNOG" id="COG4771">
    <property type="taxonomic scope" value="Bacteria"/>
</dbReference>
<keyword evidence="5 12" id="KW-0732">Signal</keyword>
<keyword evidence="3 10" id="KW-1134">Transmembrane beta strand</keyword>
<feature type="domain" description="TonB-dependent receptor plug" evidence="14">
    <location>
        <begin position="122"/>
        <end position="225"/>
    </location>
</feature>
<dbReference type="InterPro" id="IPR039426">
    <property type="entry name" value="TonB-dep_rcpt-like"/>
</dbReference>
<evidence type="ECO:0000256" key="4">
    <source>
        <dbReference type="ARBA" id="ARBA00022692"/>
    </source>
</evidence>
<keyword evidence="6 11" id="KW-0798">TonB box</keyword>
<reference evidence="15 17" key="1">
    <citation type="submission" date="2014-03" db="EMBL/GenBank/DDBJ databases">
        <title>Complete genome sequence of a deeply braunched marine Bacteroidia bacterium Draconibacterium orientale type strain FH5T.</title>
        <authorList>
            <person name="Li X."/>
            <person name="Wang X."/>
            <person name="Xie Z."/>
            <person name="Du Z."/>
            <person name="Chen G."/>
        </authorList>
    </citation>
    <scope>NUCLEOTIDE SEQUENCE [LARGE SCALE GENOMIC DNA]</scope>
    <source>
        <strain evidence="15 17">FH5</strain>
    </source>
</reference>
<gene>
    <name evidence="15" type="ORF">FH5T_00510</name>
    <name evidence="16" type="ORF">SAMN05444285_12762</name>
</gene>
<evidence type="ECO:0000256" key="10">
    <source>
        <dbReference type="PROSITE-ProRule" id="PRU01360"/>
    </source>
</evidence>
<evidence type="ECO:0000256" key="2">
    <source>
        <dbReference type="ARBA" id="ARBA00022448"/>
    </source>
</evidence>
<dbReference type="EMBL" id="CP007451">
    <property type="protein sequence ID" value="AHW58559.1"/>
    <property type="molecule type" value="Genomic_DNA"/>
</dbReference>
<dbReference type="KEGG" id="dori:FH5T_00510"/>
<dbReference type="STRING" id="1168034.FH5T_00510"/>
<feature type="domain" description="TonB-dependent receptor-like beta-barrel" evidence="13">
    <location>
        <begin position="278"/>
        <end position="696"/>
    </location>
</feature>
<evidence type="ECO:0000256" key="1">
    <source>
        <dbReference type="ARBA" id="ARBA00004571"/>
    </source>
</evidence>
<protein>
    <submittedName>
        <fullName evidence="16">Outer membrane receptor for ferrienterochelin and colicins</fullName>
    </submittedName>
    <submittedName>
        <fullName evidence="15">TonB-dependent receptor</fullName>
    </submittedName>
</protein>
<dbReference type="InterPro" id="IPR012910">
    <property type="entry name" value="Plug_dom"/>
</dbReference>
<keyword evidence="7 10" id="KW-0472">Membrane</keyword>
<evidence type="ECO:0000313" key="17">
    <source>
        <dbReference type="Proteomes" id="UP000023772"/>
    </source>
</evidence>
<feature type="chain" id="PRO_5010514952" evidence="12">
    <location>
        <begin position="22"/>
        <end position="728"/>
    </location>
</feature>
<dbReference type="Proteomes" id="UP000023772">
    <property type="component" value="Chromosome"/>
</dbReference>
<keyword evidence="4 10" id="KW-0812">Transmembrane</keyword>
<evidence type="ECO:0000256" key="9">
    <source>
        <dbReference type="ARBA" id="ARBA00023237"/>
    </source>
</evidence>
<comment type="subcellular location">
    <subcellularLocation>
        <location evidence="1 10">Cell outer membrane</location>
        <topology evidence="1 10">Multi-pass membrane protein</topology>
    </subcellularLocation>
</comment>
<dbReference type="InterPro" id="IPR000531">
    <property type="entry name" value="Beta-barrel_TonB"/>
</dbReference>
<sequence>MQKFNWFLTLILLFSASNLWAQNVSFTGTVSEKNSGQPLVGANVYFNGTTLGTVSDKNGEFLIKDVKPGIYEVVVSCIGYHRMKEQITLSGAETKFDCELEKSTSTLGEVVITGTGTPHHLKSAPVQTELINKNLINRIAPSDFNDLMLAVSPSFDFTPGVMGPFMQLNGLGNDYILVLIDGKRTYGDIGGQSDLNRINPDNVERIEVVKGASSALYGSEAIAGVINIITKKANNKINVVNNSRVGSYGEWIQHNSLNLNFGKLSSTTSFDRKTTDGWQLSKYELDDDELVETEAMAQNQSTDFTFNQKLAYNLTQKLSVYAQGSKYERDVERPVSVGKYGYSYDDFSYSAGAGYLLGKENKLSLDWNSDNFNYFYKYNQESGDFVTGDKAKQTEQLRQSLNLKGIFKLSDSHQFSVGGEYVNEELESEGRLPGTSADAYTMAFYAQDEMKFFENLILVAGARYVNHKEFGNAFSPKISALYKLHDFNFRGTYARGFKAPTLKELYYYYAKRSNLYLGNPDLKPQTSDYFALSAEYIINRFSFSVTGYQNTVDDLIDYQTIETSPEDAANGVKTTRQHYNISEAGTKGFDILFNANITAGFSVGGGYSYVNAQNKTDNIRLEGVAQNYGNIRFSYMHNWKKYQLTANLNGRFQDDKFYDDEYGNAKGYNLWKLTTIHRLETRGAFDFELSAGVDNLFDYVDDSPYGSHYGTISPGRTYFVGLQIAFNN</sequence>
<dbReference type="Gene3D" id="2.60.40.1120">
    <property type="entry name" value="Carboxypeptidase-like, regulatory domain"/>
    <property type="match status" value="1"/>
</dbReference>
<dbReference type="Proteomes" id="UP000181981">
    <property type="component" value="Unassembled WGS sequence"/>
</dbReference>
<dbReference type="InterPro" id="IPR037066">
    <property type="entry name" value="Plug_dom_sf"/>
</dbReference>
<keyword evidence="9 10" id="KW-0998">Cell outer membrane</keyword>
<dbReference type="CDD" id="cd01347">
    <property type="entry name" value="ligand_gated_channel"/>
    <property type="match status" value="1"/>
</dbReference>